<dbReference type="AlphaFoldDB" id="A0A2V3U4I0"/>
<keyword evidence="2" id="KW-1185">Reference proteome</keyword>
<reference evidence="1 2" key="1">
    <citation type="submission" date="2018-05" db="EMBL/GenBank/DDBJ databases">
        <title>Genomic Encyclopedia of Type Strains, Phase IV (KMG-IV): sequencing the most valuable type-strain genomes for metagenomic binning, comparative biology and taxonomic classification.</title>
        <authorList>
            <person name="Goeker M."/>
        </authorList>
    </citation>
    <scope>NUCLEOTIDE SEQUENCE [LARGE SCALE GENOMIC DNA]</scope>
    <source>
        <strain evidence="1 2">DSM 6462</strain>
    </source>
</reference>
<comment type="caution">
    <text evidence="1">The sequence shown here is derived from an EMBL/GenBank/DDBJ whole genome shotgun (WGS) entry which is preliminary data.</text>
</comment>
<sequence>MLLTDERAKASQLFCFGTINIGGVDWSMQDDTAQIVKVKLVRGPRIGVEFDRQLEHFRAKWTPVRVKKMR</sequence>
<evidence type="ECO:0000313" key="1">
    <source>
        <dbReference type="EMBL" id="PXW57850.1"/>
    </source>
</evidence>
<evidence type="ECO:0000313" key="2">
    <source>
        <dbReference type="Proteomes" id="UP000248021"/>
    </source>
</evidence>
<organism evidence="1 2">
    <name type="scientific">Chelatococcus asaccharovorans</name>
    <dbReference type="NCBI Taxonomy" id="28210"/>
    <lineage>
        <taxon>Bacteria</taxon>
        <taxon>Pseudomonadati</taxon>
        <taxon>Pseudomonadota</taxon>
        <taxon>Alphaproteobacteria</taxon>
        <taxon>Hyphomicrobiales</taxon>
        <taxon>Chelatococcaceae</taxon>
        <taxon>Chelatococcus</taxon>
    </lineage>
</organism>
<name>A0A2V3U4I0_9HYPH</name>
<proteinExistence type="predicted"/>
<dbReference type="Proteomes" id="UP000248021">
    <property type="component" value="Unassembled WGS sequence"/>
</dbReference>
<dbReference type="RefSeq" id="WP_170147249.1">
    <property type="nucleotide sequence ID" value="NZ_JAHBRY010000001.1"/>
</dbReference>
<protein>
    <submittedName>
        <fullName evidence="1">Uncharacterized protein</fullName>
    </submittedName>
</protein>
<gene>
    <name evidence="1" type="ORF">C7450_10622</name>
</gene>
<dbReference type="EMBL" id="QJJK01000006">
    <property type="protein sequence ID" value="PXW57850.1"/>
    <property type="molecule type" value="Genomic_DNA"/>
</dbReference>
<accession>A0A2V3U4I0</accession>